<evidence type="ECO:0000256" key="7">
    <source>
        <dbReference type="RuleBase" id="RU365066"/>
    </source>
</evidence>
<dbReference type="PANTHER" id="PTHR13148:SF0">
    <property type="entry name" value="POST-GPI ATTACHMENT TO PROTEINS FACTOR 3"/>
    <property type="match status" value="1"/>
</dbReference>
<proteinExistence type="inferred from homology"/>
<comment type="function">
    <text evidence="7">Involved in the lipid remodeling steps of GPI-anchor maturation.</text>
</comment>
<organism evidence="8 9">
    <name type="scientific">Actinidia rufa</name>
    <dbReference type="NCBI Taxonomy" id="165716"/>
    <lineage>
        <taxon>Eukaryota</taxon>
        <taxon>Viridiplantae</taxon>
        <taxon>Streptophyta</taxon>
        <taxon>Embryophyta</taxon>
        <taxon>Tracheophyta</taxon>
        <taxon>Spermatophyta</taxon>
        <taxon>Magnoliopsida</taxon>
        <taxon>eudicotyledons</taxon>
        <taxon>Gunneridae</taxon>
        <taxon>Pentapetalae</taxon>
        <taxon>asterids</taxon>
        <taxon>Ericales</taxon>
        <taxon>Actinidiaceae</taxon>
        <taxon>Actinidia</taxon>
    </lineage>
</organism>
<keyword evidence="5 7" id="KW-1133">Transmembrane helix</keyword>
<keyword evidence="4" id="KW-0732">Signal</keyword>
<gene>
    <name evidence="8" type="ORF">Acr_03g0000220</name>
</gene>
<evidence type="ECO:0000313" key="8">
    <source>
        <dbReference type="EMBL" id="GFY83248.1"/>
    </source>
</evidence>
<dbReference type="AlphaFoldDB" id="A0A7J0E9V1"/>
<dbReference type="GO" id="GO:0006506">
    <property type="term" value="P:GPI anchor biosynthetic process"/>
    <property type="evidence" value="ECO:0007669"/>
    <property type="project" value="UniProtKB-KW"/>
</dbReference>
<dbReference type="EMBL" id="BJWL01000003">
    <property type="protein sequence ID" value="GFY83248.1"/>
    <property type="molecule type" value="Genomic_DNA"/>
</dbReference>
<keyword evidence="9" id="KW-1185">Reference proteome</keyword>
<dbReference type="PANTHER" id="PTHR13148">
    <property type="entry name" value="PER1-RELATED"/>
    <property type="match status" value="1"/>
</dbReference>
<keyword evidence="3 7" id="KW-0812">Transmembrane</keyword>
<dbReference type="GO" id="GO:0000139">
    <property type="term" value="C:Golgi membrane"/>
    <property type="evidence" value="ECO:0007669"/>
    <property type="project" value="UniProtKB-SubCell"/>
</dbReference>
<name>A0A7J0E9V1_9ERIC</name>
<evidence type="ECO:0000256" key="1">
    <source>
        <dbReference type="ARBA" id="ARBA00004127"/>
    </source>
</evidence>
<dbReference type="Pfam" id="PF04080">
    <property type="entry name" value="Per1"/>
    <property type="match status" value="1"/>
</dbReference>
<dbReference type="OrthoDB" id="419770at2759"/>
<keyword evidence="6 7" id="KW-0472">Membrane</keyword>
<feature type="transmembrane region" description="Helical" evidence="7">
    <location>
        <begin position="195"/>
        <end position="214"/>
    </location>
</feature>
<evidence type="ECO:0000256" key="5">
    <source>
        <dbReference type="ARBA" id="ARBA00022989"/>
    </source>
</evidence>
<dbReference type="InterPro" id="IPR007217">
    <property type="entry name" value="Per1-like"/>
</dbReference>
<evidence type="ECO:0000256" key="3">
    <source>
        <dbReference type="ARBA" id="ARBA00022692"/>
    </source>
</evidence>
<keyword evidence="2 7" id="KW-0337">GPI-anchor biosynthesis</keyword>
<keyword evidence="7" id="KW-0333">Golgi apparatus</keyword>
<accession>A0A7J0E9V1</accession>
<comment type="similarity">
    <text evidence="7">Belongs to the PGAP3 family.</text>
</comment>
<dbReference type="GO" id="GO:0005789">
    <property type="term" value="C:endoplasmic reticulum membrane"/>
    <property type="evidence" value="ECO:0007669"/>
    <property type="project" value="TreeGrafter"/>
</dbReference>
<dbReference type="Proteomes" id="UP000585474">
    <property type="component" value="Unassembled WGS sequence"/>
</dbReference>
<feature type="transmembrane region" description="Helical" evidence="7">
    <location>
        <begin position="165"/>
        <end position="183"/>
    </location>
</feature>
<comment type="caution">
    <text evidence="7">Lacks conserved residue(s) required for the propagation of feature annotation.</text>
</comment>
<comment type="caution">
    <text evidence="8">The sequence shown here is derived from an EMBL/GenBank/DDBJ whole genome shotgun (WGS) entry which is preliminary data.</text>
</comment>
<reference evidence="8 9" key="1">
    <citation type="submission" date="2019-07" db="EMBL/GenBank/DDBJ databases">
        <title>De Novo Assembly of kiwifruit Actinidia rufa.</title>
        <authorList>
            <person name="Sugita-Konishi S."/>
            <person name="Sato K."/>
            <person name="Mori E."/>
            <person name="Abe Y."/>
            <person name="Kisaki G."/>
            <person name="Hamano K."/>
            <person name="Suezawa K."/>
            <person name="Otani M."/>
            <person name="Fukuda T."/>
            <person name="Manabe T."/>
            <person name="Gomi K."/>
            <person name="Tabuchi M."/>
            <person name="Akimitsu K."/>
            <person name="Kataoka I."/>
        </authorList>
    </citation>
    <scope>NUCLEOTIDE SEQUENCE [LARGE SCALE GENOMIC DNA]</scope>
    <source>
        <strain evidence="9">cv. Fuchu</strain>
    </source>
</reference>
<evidence type="ECO:0000313" key="9">
    <source>
        <dbReference type="Proteomes" id="UP000585474"/>
    </source>
</evidence>
<dbReference type="GO" id="GO:0016788">
    <property type="term" value="F:hydrolase activity, acting on ester bonds"/>
    <property type="evidence" value="ECO:0007669"/>
    <property type="project" value="TreeGrafter"/>
</dbReference>
<evidence type="ECO:0000256" key="2">
    <source>
        <dbReference type="ARBA" id="ARBA00022502"/>
    </source>
</evidence>
<sequence>MESPLMVRGICKNHSISIGNYGTAAATADTTVCLLERKRERKTWWQACQVSWKMAIPACLWDPGAHFGRALSALNLAMQFQGWVSFFILVNYKFPLRPNKRTYYEYMGLLHMYALLARTPGSGVLFSTVEVRVTGLNLLCFSINKIGLQLHSQHASLDVDLTEKLYYSSAMALIGFSLILAILRAVNVRDEAARVMVAAPLIAFATTHILYLNFYQLDYGKA</sequence>
<protein>
    <recommendedName>
        <fullName evidence="7">Post-GPI attachment to proteins factor 3</fullName>
    </recommendedName>
</protein>
<comment type="subcellular location">
    <subcellularLocation>
        <location evidence="1">Endomembrane system</location>
        <topology evidence="1">Multi-pass membrane protein</topology>
    </subcellularLocation>
    <subcellularLocation>
        <location evidence="7">Golgi apparatus membrane</location>
        <topology evidence="7">Multi-pass membrane protein</topology>
    </subcellularLocation>
</comment>
<evidence type="ECO:0000256" key="4">
    <source>
        <dbReference type="ARBA" id="ARBA00022729"/>
    </source>
</evidence>
<evidence type="ECO:0000256" key="6">
    <source>
        <dbReference type="ARBA" id="ARBA00023136"/>
    </source>
</evidence>